<gene>
    <name evidence="1" type="ORF">A2401_02145</name>
</gene>
<evidence type="ECO:0000313" key="2">
    <source>
        <dbReference type="Proteomes" id="UP000177751"/>
    </source>
</evidence>
<dbReference type="EMBL" id="MHPP01000001">
    <property type="protein sequence ID" value="OGZ85540.1"/>
    <property type="molecule type" value="Genomic_DNA"/>
</dbReference>
<protein>
    <submittedName>
        <fullName evidence="1">Uncharacterized protein</fullName>
    </submittedName>
</protein>
<dbReference type="Proteomes" id="UP000177751">
    <property type="component" value="Unassembled WGS sequence"/>
</dbReference>
<name>A0A1G2JGN8_9BACT</name>
<sequence length="97" mass="11024">MLDKKDVVKLIDALELSFATKKDFQGIKDDIFDFKSEVLTGVDKILGEVKALRQEKTVGDDQDKRQKKVFEIHNAALKTNKILSEKQVAEIDKLATF</sequence>
<organism evidence="1 2">
    <name type="scientific">Candidatus Staskawiczbacteria bacterium RIFOXYC1_FULL_38_18</name>
    <dbReference type="NCBI Taxonomy" id="1802229"/>
    <lineage>
        <taxon>Bacteria</taxon>
        <taxon>Candidatus Staskawicziibacteriota</taxon>
    </lineage>
</organism>
<comment type="caution">
    <text evidence="1">The sequence shown here is derived from an EMBL/GenBank/DDBJ whole genome shotgun (WGS) entry which is preliminary data.</text>
</comment>
<evidence type="ECO:0000313" key="1">
    <source>
        <dbReference type="EMBL" id="OGZ85540.1"/>
    </source>
</evidence>
<proteinExistence type="predicted"/>
<accession>A0A1G2JGN8</accession>
<reference evidence="1 2" key="1">
    <citation type="journal article" date="2016" name="Nat. Commun.">
        <title>Thousands of microbial genomes shed light on interconnected biogeochemical processes in an aquifer system.</title>
        <authorList>
            <person name="Anantharaman K."/>
            <person name="Brown C.T."/>
            <person name="Hug L.A."/>
            <person name="Sharon I."/>
            <person name="Castelle C.J."/>
            <person name="Probst A.J."/>
            <person name="Thomas B.C."/>
            <person name="Singh A."/>
            <person name="Wilkins M.J."/>
            <person name="Karaoz U."/>
            <person name="Brodie E.L."/>
            <person name="Williams K.H."/>
            <person name="Hubbard S.S."/>
            <person name="Banfield J.F."/>
        </authorList>
    </citation>
    <scope>NUCLEOTIDE SEQUENCE [LARGE SCALE GENOMIC DNA]</scope>
</reference>
<dbReference type="AlphaFoldDB" id="A0A1G2JGN8"/>